<reference evidence="1" key="1">
    <citation type="submission" date="2016-01" db="EMBL/GenBank/DDBJ databases">
        <title>Reference transcriptome for the parasite Schistocephalus solidus: insights into the molecular evolution of parasitism.</title>
        <authorList>
            <person name="Hebert F.O."/>
            <person name="Grambauer S."/>
            <person name="Barber I."/>
            <person name="Landry C.R."/>
            <person name="Aubin-Horth N."/>
        </authorList>
    </citation>
    <scope>NUCLEOTIDE SEQUENCE</scope>
</reference>
<accession>A0A0X3PKJ2</accession>
<evidence type="ECO:0000313" key="1">
    <source>
        <dbReference type="EMBL" id="JAP52269.1"/>
    </source>
</evidence>
<gene>
    <name evidence="1" type="ORF">TR102587</name>
</gene>
<proteinExistence type="predicted"/>
<name>A0A0X3PKJ2_SCHSO</name>
<dbReference type="AlphaFoldDB" id="A0A0X3PKJ2"/>
<organism evidence="1">
    <name type="scientific">Schistocephalus solidus</name>
    <name type="common">Tapeworm</name>
    <dbReference type="NCBI Taxonomy" id="70667"/>
    <lineage>
        <taxon>Eukaryota</taxon>
        <taxon>Metazoa</taxon>
        <taxon>Spiralia</taxon>
        <taxon>Lophotrochozoa</taxon>
        <taxon>Platyhelminthes</taxon>
        <taxon>Cestoda</taxon>
        <taxon>Eucestoda</taxon>
        <taxon>Diphyllobothriidea</taxon>
        <taxon>Diphyllobothriidae</taxon>
        <taxon>Schistocephalus</taxon>
    </lineage>
</organism>
<protein>
    <submittedName>
        <fullName evidence="1">Uncharacterized protein</fullName>
    </submittedName>
</protein>
<dbReference type="EMBL" id="GEEE01010956">
    <property type="protein sequence ID" value="JAP52269.1"/>
    <property type="molecule type" value="Transcribed_RNA"/>
</dbReference>
<sequence length="104" mass="11747">MIWMLRIQVGFRILSCHLNQSGRCPATHIVYSEENALSCPPHSLPPLHSQTTIRAGQLSNEEWAHWRTGWRTLLRAPLHDMAPITHTTGFTYSGDIEEPSPSDS</sequence>